<dbReference type="SUPFAM" id="SSF56784">
    <property type="entry name" value="HAD-like"/>
    <property type="match status" value="1"/>
</dbReference>
<accession>A0A420EBL2</accession>
<name>A0A420EBL2_9ALTE</name>
<dbReference type="InterPro" id="IPR041492">
    <property type="entry name" value="HAD_2"/>
</dbReference>
<sequence length="211" mass="23594">MKHVMLDVDGTLIQSYELDERCFIAAVLEATGLLINQDWANYPHVTDRGILMQFIETQAPHLSLVELEPLVKSIFIGNIKSALRREAAQEVLGAKTFVDSLLNNPQYVVSIATGGWGETAKLKLESAGFDTAKLNISSSNDHYSRVEIMKLANTKEGKKLDLPVTYFGDAQWDLQACAELDMNLVIVGSRVSHHQRIPDFSRPRQALSYLY</sequence>
<keyword evidence="1" id="KW-0378">Hydrolase</keyword>
<dbReference type="InterPro" id="IPR023214">
    <property type="entry name" value="HAD_sf"/>
</dbReference>
<dbReference type="Gene3D" id="1.10.150.240">
    <property type="entry name" value="Putative phosphatase, domain 2"/>
    <property type="match status" value="1"/>
</dbReference>
<dbReference type="AlphaFoldDB" id="A0A420EBL2"/>
<gene>
    <name evidence="1" type="ORF">DBZ36_12640</name>
</gene>
<dbReference type="GO" id="GO:0016787">
    <property type="term" value="F:hydrolase activity"/>
    <property type="evidence" value="ECO:0007669"/>
    <property type="project" value="UniProtKB-KW"/>
</dbReference>
<keyword evidence="2" id="KW-1185">Reference proteome</keyword>
<dbReference type="Pfam" id="PF13419">
    <property type="entry name" value="HAD_2"/>
    <property type="match status" value="1"/>
</dbReference>
<comment type="caution">
    <text evidence="1">The sequence shown here is derived from an EMBL/GenBank/DDBJ whole genome shotgun (WGS) entry which is preliminary data.</text>
</comment>
<dbReference type="InterPro" id="IPR023198">
    <property type="entry name" value="PGP-like_dom2"/>
</dbReference>
<proteinExistence type="predicted"/>
<reference evidence="1 2" key="1">
    <citation type="submission" date="2018-09" db="EMBL/GenBank/DDBJ databases">
        <authorList>
            <person name="Wang Z."/>
        </authorList>
    </citation>
    <scope>NUCLEOTIDE SEQUENCE [LARGE SCALE GENOMIC DNA]</scope>
    <source>
        <strain evidence="1 2">ALS 81</strain>
    </source>
</reference>
<organism evidence="1 2">
    <name type="scientific">Alginatibacterium sediminis</name>
    <dbReference type="NCBI Taxonomy" id="2164068"/>
    <lineage>
        <taxon>Bacteria</taxon>
        <taxon>Pseudomonadati</taxon>
        <taxon>Pseudomonadota</taxon>
        <taxon>Gammaproteobacteria</taxon>
        <taxon>Alteromonadales</taxon>
        <taxon>Alteromonadaceae</taxon>
        <taxon>Alginatibacterium</taxon>
    </lineage>
</organism>
<dbReference type="EMBL" id="RAQO01000006">
    <property type="protein sequence ID" value="RKF18079.1"/>
    <property type="molecule type" value="Genomic_DNA"/>
</dbReference>
<evidence type="ECO:0000313" key="2">
    <source>
        <dbReference type="Proteomes" id="UP000286482"/>
    </source>
</evidence>
<dbReference type="RefSeq" id="WP_120355305.1">
    <property type="nucleotide sequence ID" value="NZ_RAQO01000006.1"/>
</dbReference>
<dbReference type="OrthoDB" id="9807630at2"/>
<evidence type="ECO:0000313" key="1">
    <source>
        <dbReference type="EMBL" id="RKF18079.1"/>
    </source>
</evidence>
<dbReference type="Gene3D" id="3.40.50.1000">
    <property type="entry name" value="HAD superfamily/HAD-like"/>
    <property type="match status" value="1"/>
</dbReference>
<protein>
    <submittedName>
        <fullName evidence="1">HAD family hydrolase</fullName>
    </submittedName>
</protein>
<dbReference type="Proteomes" id="UP000286482">
    <property type="component" value="Unassembled WGS sequence"/>
</dbReference>
<dbReference type="InterPro" id="IPR036412">
    <property type="entry name" value="HAD-like_sf"/>
</dbReference>